<evidence type="ECO:0000313" key="2">
    <source>
        <dbReference type="Proteomes" id="UP000284751"/>
    </source>
</evidence>
<evidence type="ECO:0000313" key="1">
    <source>
        <dbReference type="EMBL" id="RGQ41100.1"/>
    </source>
</evidence>
<sequence>MNSRKKEVLSLLWNEPYKIGHWVGFADLTELHNKWLQSFLYAKEDQTLLAHRGSYKTTDLSLFLALHIIENPNENVIFFRKTDTDVTEVVRQSQKILNTTVLKKLVYTLYGVDLVLLKETDSEIDTNLHTSTKGASQIVGLGIGTSITGKHGDIIVTDDIVNLKDRISRAEREKTKIQYMELQNIKNRSGRFINTGTPWHKDDAISIMPNTYKFDCYSTGLIDREKLNALRQSMSDSLFAANYELKHIADKDAMFQNPKFIDDEYLIYNGLAHIDAAYDGEDGTAYTVFKRLSDGRVVGFGKRWNKHVDDCLQEISVLHKRFRAGSIACEKNADKGYLAKELRKLGYAVDIYSESTNKFVKISTYLRSAWKDIFWLESTDPEYINEILDYSEFAEHDDSPDSAASLLRKLEQRTTYNPIKGGI</sequence>
<gene>
    <name evidence="1" type="ORF">DWY99_06600</name>
</gene>
<evidence type="ECO:0008006" key="3">
    <source>
        <dbReference type="Google" id="ProtNLM"/>
    </source>
</evidence>
<protein>
    <recommendedName>
        <fullName evidence="3">Terminase large subunit gp17-like C-terminal domain-containing protein</fullName>
    </recommendedName>
</protein>
<dbReference type="Gene3D" id="3.40.50.300">
    <property type="entry name" value="P-loop containing nucleotide triphosphate hydrolases"/>
    <property type="match status" value="1"/>
</dbReference>
<dbReference type="EMBL" id="QRTC01000021">
    <property type="protein sequence ID" value="RGQ41100.1"/>
    <property type="molecule type" value="Genomic_DNA"/>
</dbReference>
<organism evidence="1 2">
    <name type="scientific">[Clostridium] leptum</name>
    <dbReference type="NCBI Taxonomy" id="1535"/>
    <lineage>
        <taxon>Bacteria</taxon>
        <taxon>Bacillati</taxon>
        <taxon>Bacillota</taxon>
        <taxon>Clostridia</taxon>
        <taxon>Eubacteriales</taxon>
        <taxon>Oscillospiraceae</taxon>
        <taxon>Oscillospiraceae incertae sedis</taxon>
    </lineage>
</organism>
<dbReference type="Proteomes" id="UP000284751">
    <property type="component" value="Unassembled WGS sequence"/>
</dbReference>
<name>A0A412AXG1_9FIRM</name>
<dbReference type="AlphaFoldDB" id="A0A412AXG1"/>
<reference evidence="1 2" key="1">
    <citation type="submission" date="2018-08" db="EMBL/GenBank/DDBJ databases">
        <title>A genome reference for cultivated species of the human gut microbiota.</title>
        <authorList>
            <person name="Zou Y."/>
            <person name="Xue W."/>
            <person name="Luo G."/>
        </authorList>
    </citation>
    <scope>NUCLEOTIDE SEQUENCE [LARGE SCALE GENOMIC DNA]</scope>
    <source>
        <strain evidence="1 2">AF28-26</strain>
    </source>
</reference>
<proteinExistence type="predicted"/>
<accession>A0A412AXG1</accession>
<comment type="caution">
    <text evidence="1">The sequence shown here is derived from an EMBL/GenBank/DDBJ whole genome shotgun (WGS) entry which is preliminary data.</text>
</comment>
<dbReference type="InterPro" id="IPR027417">
    <property type="entry name" value="P-loop_NTPase"/>
</dbReference>
<dbReference type="Gene3D" id="3.30.420.240">
    <property type="match status" value="1"/>
</dbReference>